<name>A0A7K3WQA6_9FLAO</name>
<dbReference type="GO" id="GO:0055085">
    <property type="term" value="P:transmembrane transport"/>
    <property type="evidence" value="ECO:0007669"/>
    <property type="project" value="InterPro"/>
</dbReference>
<reference evidence="2 3" key="1">
    <citation type="submission" date="2020-02" db="EMBL/GenBank/DDBJ databases">
        <title>Out from the shadows clarifying the taxonomy of the family Cryomorphaceae and related taxa by utilizing the GTDB taxonomic framework.</title>
        <authorList>
            <person name="Bowman J.P."/>
        </authorList>
    </citation>
    <scope>NUCLEOTIDE SEQUENCE [LARGE SCALE GENOMIC DNA]</scope>
    <source>
        <strain evidence="2 3">QSSC 1-22</strain>
    </source>
</reference>
<dbReference type="GO" id="GO:0031992">
    <property type="term" value="F:energy transducer activity"/>
    <property type="evidence" value="ECO:0007669"/>
    <property type="project" value="TreeGrafter"/>
</dbReference>
<feature type="domain" description="TonB C-terminal" evidence="1">
    <location>
        <begin position="130"/>
        <end position="221"/>
    </location>
</feature>
<proteinExistence type="predicted"/>
<sequence>MKYFSSLIILCFVLDGLSAQTNSSAITTDTAYYQTKKRGNLKPVPSRKADVRIITSSQNGSAVERRISDMDTGSLTQHKFYKDGRPSGKWQYYDETGKVVRERNFDKLVYGYCADEEPVSDTLLFTQFGKGYSDLMNYLGENIKYPIESLSSGVNGRVRIKFVVNESGKAIVLNICGDGLDGYCDLVVWEIIENMPLWSPPTEDEKPVRVSFYLPVSFKLK</sequence>
<gene>
    <name evidence="2" type="ORF">G3O08_09185</name>
</gene>
<dbReference type="Gene3D" id="3.30.1150.10">
    <property type="match status" value="1"/>
</dbReference>
<evidence type="ECO:0000313" key="3">
    <source>
        <dbReference type="Proteomes" id="UP000486602"/>
    </source>
</evidence>
<organism evidence="2 3">
    <name type="scientific">Cryomorpha ignava</name>
    <dbReference type="NCBI Taxonomy" id="101383"/>
    <lineage>
        <taxon>Bacteria</taxon>
        <taxon>Pseudomonadati</taxon>
        <taxon>Bacteroidota</taxon>
        <taxon>Flavobacteriia</taxon>
        <taxon>Flavobacteriales</taxon>
        <taxon>Cryomorphaceae</taxon>
        <taxon>Cryomorpha</taxon>
    </lineage>
</organism>
<protein>
    <recommendedName>
        <fullName evidence="1">TonB C-terminal domain-containing protein</fullName>
    </recommendedName>
</protein>
<comment type="caution">
    <text evidence="2">The sequence shown here is derived from an EMBL/GenBank/DDBJ whole genome shotgun (WGS) entry which is preliminary data.</text>
</comment>
<dbReference type="InterPro" id="IPR051045">
    <property type="entry name" value="TonB-dependent_transducer"/>
</dbReference>
<dbReference type="AlphaFoldDB" id="A0A7K3WQA6"/>
<dbReference type="Pfam" id="PF03544">
    <property type="entry name" value="TonB_C"/>
    <property type="match status" value="1"/>
</dbReference>
<keyword evidence="3" id="KW-1185">Reference proteome</keyword>
<dbReference type="SUPFAM" id="SSF74653">
    <property type="entry name" value="TolA/TonB C-terminal domain"/>
    <property type="match status" value="1"/>
</dbReference>
<accession>A0A7K3WQA6</accession>
<dbReference type="PROSITE" id="PS52015">
    <property type="entry name" value="TONB_CTD"/>
    <property type="match status" value="1"/>
</dbReference>
<dbReference type="PANTHER" id="PTHR33446:SF2">
    <property type="entry name" value="PROTEIN TONB"/>
    <property type="match status" value="1"/>
</dbReference>
<dbReference type="Proteomes" id="UP000486602">
    <property type="component" value="Unassembled WGS sequence"/>
</dbReference>
<dbReference type="InterPro" id="IPR037682">
    <property type="entry name" value="TonB_C"/>
</dbReference>
<evidence type="ECO:0000313" key="2">
    <source>
        <dbReference type="EMBL" id="NEN23674.1"/>
    </source>
</evidence>
<evidence type="ECO:0000259" key="1">
    <source>
        <dbReference type="PROSITE" id="PS52015"/>
    </source>
</evidence>
<dbReference type="PANTHER" id="PTHR33446">
    <property type="entry name" value="PROTEIN TONB-RELATED"/>
    <property type="match status" value="1"/>
</dbReference>
<dbReference type="RefSeq" id="WP_163285067.1">
    <property type="nucleotide sequence ID" value="NZ_JAAGVY010000013.1"/>
</dbReference>
<dbReference type="EMBL" id="JAAGVY010000013">
    <property type="protein sequence ID" value="NEN23674.1"/>
    <property type="molecule type" value="Genomic_DNA"/>
</dbReference>
<dbReference type="GO" id="GO:0098797">
    <property type="term" value="C:plasma membrane protein complex"/>
    <property type="evidence" value="ECO:0007669"/>
    <property type="project" value="TreeGrafter"/>
</dbReference>